<keyword evidence="2" id="KW-0732">Signal</keyword>
<evidence type="ECO:0000256" key="2">
    <source>
        <dbReference type="SAM" id="SignalP"/>
    </source>
</evidence>
<dbReference type="AlphaFoldDB" id="A0AA97PKF1"/>
<feature type="transmembrane region" description="Helical" evidence="1">
    <location>
        <begin position="70"/>
        <end position="91"/>
    </location>
</feature>
<feature type="signal peptide" evidence="2">
    <location>
        <begin position="1"/>
        <end position="19"/>
    </location>
</feature>
<sequence length="180" mass="19971">MKHHIATFITLLLAAHVSAAPQLVVAPQIVEKRADTPQSFQMSLITAQSYNNFLSSIVGTLGYARTRTLLLTAAPYLLAFILSLVASFHVAHVPQRAWHIACTMIALVGNMLALQPLRVLDKSDAAPAVEPSAQRLWPLQSFFRCRRGALLHGVNVSGFRKAEVQHRGERNWENKKLEQV</sequence>
<feature type="chain" id="PRO_5041704716" evidence="2">
    <location>
        <begin position="20"/>
        <end position="180"/>
    </location>
</feature>
<gene>
    <name evidence="3" type="ORF">OOU_Y34scaffold00586g1</name>
</gene>
<accession>A0AA97PKF1</accession>
<evidence type="ECO:0000313" key="3">
    <source>
        <dbReference type="EMBL" id="ELQ37658.1"/>
    </source>
</evidence>
<organism evidence="3">
    <name type="scientific">Pyricularia oryzae (strain Y34)</name>
    <name type="common">Rice blast fungus</name>
    <name type="synonym">Magnaporthe oryzae</name>
    <dbReference type="NCBI Taxonomy" id="1143189"/>
    <lineage>
        <taxon>Eukaryota</taxon>
        <taxon>Fungi</taxon>
        <taxon>Dikarya</taxon>
        <taxon>Ascomycota</taxon>
        <taxon>Pezizomycotina</taxon>
        <taxon>Sordariomycetes</taxon>
        <taxon>Sordariomycetidae</taxon>
        <taxon>Magnaporthales</taxon>
        <taxon>Pyriculariaceae</taxon>
        <taxon>Pyricularia</taxon>
    </lineage>
</organism>
<name>A0AA97PKF1_PYRO3</name>
<feature type="transmembrane region" description="Helical" evidence="1">
    <location>
        <begin position="97"/>
        <end position="114"/>
    </location>
</feature>
<protein>
    <submittedName>
        <fullName evidence="3">Uncharacterized protein</fullName>
    </submittedName>
</protein>
<keyword evidence="1" id="KW-0812">Transmembrane</keyword>
<dbReference type="EMBL" id="JH792881">
    <property type="protein sequence ID" value="ELQ37658.1"/>
    <property type="molecule type" value="Genomic_DNA"/>
</dbReference>
<keyword evidence="1" id="KW-0472">Membrane</keyword>
<keyword evidence="1" id="KW-1133">Transmembrane helix</keyword>
<dbReference type="Proteomes" id="UP000011086">
    <property type="component" value="Unassembled WGS sequence"/>
</dbReference>
<proteinExistence type="predicted"/>
<reference evidence="3" key="1">
    <citation type="journal article" date="2012" name="PLoS Genet.">
        <title>Comparative analysis of the genomes of two field isolates of the rice blast fungus Magnaporthe oryzae.</title>
        <authorList>
            <person name="Xue M."/>
            <person name="Yang J."/>
            <person name="Li Z."/>
            <person name="Hu S."/>
            <person name="Yao N."/>
            <person name="Dean R.A."/>
            <person name="Zhao W."/>
            <person name="Shen M."/>
            <person name="Zhang H."/>
            <person name="Li C."/>
            <person name="Liu L."/>
            <person name="Cao L."/>
            <person name="Xu X."/>
            <person name="Xing Y."/>
            <person name="Hsiang T."/>
            <person name="Zhang Z."/>
            <person name="Xu J.R."/>
            <person name="Peng Y.L."/>
        </authorList>
    </citation>
    <scope>NUCLEOTIDE SEQUENCE</scope>
    <source>
        <strain evidence="3">Y34</strain>
    </source>
</reference>
<evidence type="ECO:0000256" key="1">
    <source>
        <dbReference type="SAM" id="Phobius"/>
    </source>
</evidence>